<gene>
    <name evidence="2" type="ORF">CROQUDRAFT_87042</name>
</gene>
<comment type="caution">
    <text evidence="2">The sequence shown here is derived from an EMBL/GenBank/DDBJ whole genome shotgun (WGS) entry which is preliminary data.</text>
</comment>
<name>A0A9P6TGQ0_9BASI</name>
<evidence type="ECO:0000256" key="1">
    <source>
        <dbReference type="SAM" id="MobiDB-lite"/>
    </source>
</evidence>
<organism evidence="2 3">
    <name type="scientific">Cronartium quercuum f. sp. fusiforme G11</name>
    <dbReference type="NCBI Taxonomy" id="708437"/>
    <lineage>
        <taxon>Eukaryota</taxon>
        <taxon>Fungi</taxon>
        <taxon>Dikarya</taxon>
        <taxon>Basidiomycota</taxon>
        <taxon>Pucciniomycotina</taxon>
        <taxon>Pucciniomycetes</taxon>
        <taxon>Pucciniales</taxon>
        <taxon>Coleosporiaceae</taxon>
        <taxon>Cronartium</taxon>
    </lineage>
</organism>
<feature type="compositionally biased region" description="Polar residues" evidence="1">
    <location>
        <begin position="62"/>
        <end position="77"/>
    </location>
</feature>
<reference evidence="2" key="1">
    <citation type="submission" date="2013-11" db="EMBL/GenBank/DDBJ databases">
        <title>Genome sequence of the fusiform rust pathogen reveals effectors for host alternation and coevolution with pine.</title>
        <authorList>
            <consortium name="DOE Joint Genome Institute"/>
            <person name="Smith K."/>
            <person name="Pendleton A."/>
            <person name="Kubisiak T."/>
            <person name="Anderson C."/>
            <person name="Salamov A."/>
            <person name="Aerts A."/>
            <person name="Riley R."/>
            <person name="Clum A."/>
            <person name="Lindquist E."/>
            <person name="Ence D."/>
            <person name="Campbell M."/>
            <person name="Kronenberg Z."/>
            <person name="Feau N."/>
            <person name="Dhillon B."/>
            <person name="Hamelin R."/>
            <person name="Burleigh J."/>
            <person name="Smith J."/>
            <person name="Yandell M."/>
            <person name="Nelson C."/>
            <person name="Grigoriev I."/>
            <person name="Davis J."/>
        </authorList>
    </citation>
    <scope>NUCLEOTIDE SEQUENCE</scope>
    <source>
        <strain evidence="2">G11</strain>
    </source>
</reference>
<dbReference type="AlphaFoldDB" id="A0A9P6TGQ0"/>
<accession>A0A9P6TGQ0</accession>
<proteinExistence type="predicted"/>
<keyword evidence="3" id="KW-1185">Reference proteome</keyword>
<sequence>MASKQPIKAALMHVGFPPYQPHIIVRSCARADEFVRELLTPDLSHYVEPLRAMRYVSIGRTVDTSQGSPTRKSQGSNEDPIHRVRRKCAGRPALTNPPCDTEGFHWRWALCSISVDTVIRSLGVSLVTKFDVYGAKIFLGWLIQTKHVAGAGLCRFLSSIQQALDLSLPRDHVR</sequence>
<protein>
    <submittedName>
        <fullName evidence="2">Uncharacterized protein</fullName>
    </submittedName>
</protein>
<feature type="region of interest" description="Disordered" evidence="1">
    <location>
        <begin position="62"/>
        <end position="82"/>
    </location>
</feature>
<dbReference type="Proteomes" id="UP000886653">
    <property type="component" value="Unassembled WGS sequence"/>
</dbReference>
<dbReference type="EMBL" id="MU167214">
    <property type="protein sequence ID" value="KAG0151239.1"/>
    <property type="molecule type" value="Genomic_DNA"/>
</dbReference>
<evidence type="ECO:0000313" key="2">
    <source>
        <dbReference type="EMBL" id="KAG0151239.1"/>
    </source>
</evidence>
<evidence type="ECO:0000313" key="3">
    <source>
        <dbReference type="Proteomes" id="UP000886653"/>
    </source>
</evidence>